<keyword evidence="3" id="KW-1185">Reference proteome</keyword>
<protein>
    <submittedName>
        <fullName evidence="2">Uncharacterized protein</fullName>
    </submittedName>
</protein>
<feature type="compositionally biased region" description="Low complexity" evidence="1">
    <location>
        <begin position="54"/>
        <end position="63"/>
    </location>
</feature>
<gene>
    <name evidence="2" type="ORF">SNEC2469_LOCUS22772</name>
</gene>
<organism evidence="2 3">
    <name type="scientific">Symbiodinium necroappetens</name>
    <dbReference type="NCBI Taxonomy" id="1628268"/>
    <lineage>
        <taxon>Eukaryota</taxon>
        <taxon>Sar</taxon>
        <taxon>Alveolata</taxon>
        <taxon>Dinophyceae</taxon>
        <taxon>Suessiales</taxon>
        <taxon>Symbiodiniaceae</taxon>
        <taxon>Symbiodinium</taxon>
    </lineage>
</organism>
<evidence type="ECO:0000256" key="1">
    <source>
        <dbReference type="SAM" id="MobiDB-lite"/>
    </source>
</evidence>
<reference evidence="2" key="1">
    <citation type="submission" date="2021-02" db="EMBL/GenBank/DDBJ databases">
        <authorList>
            <person name="Dougan E. K."/>
            <person name="Rhodes N."/>
            <person name="Thang M."/>
            <person name="Chan C."/>
        </authorList>
    </citation>
    <scope>NUCLEOTIDE SEQUENCE</scope>
</reference>
<name>A0A812Y9H2_9DINO</name>
<evidence type="ECO:0000313" key="2">
    <source>
        <dbReference type="EMBL" id="CAE7777761.1"/>
    </source>
</evidence>
<feature type="region of interest" description="Disordered" evidence="1">
    <location>
        <begin position="54"/>
        <end position="81"/>
    </location>
</feature>
<sequence length="81" mass="8574">MSEDPRAALHLVGNYLFGGLPFVRRMMAEAMLDHMEDLLPESTEISKEALEQATQAQAISASTDEAAASEVGVPAGESPAN</sequence>
<dbReference type="EMBL" id="CAJNJA010041775">
    <property type="protein sequence ID" value="CAE7777761.1"/>
    <property type="molecule type" value="Genomic_DNA"/>
</dbReference>
<comment type="caution">
    <text evidence="2">The sequence shown here is derived from an EMBL/GenBank/DDBJ whole genome shotgun (WGS) entry which is preliminary data.</text>
</comment>
<dbReference type="Proteomes" id="UP000601435">
    <property type="component" value="Unassembled WGS sequence"/>
</dbReference>
<dbReference type="AlphaFoldDB" id="A0A812Y9H2"/>
<accession>A0A812Y9H2</accession>
<proteinExistence type="predicted"/>
<evidence type="ECO:0000313" key="3">
    <source>
        <dbReference type="Proteomes" id="UP000601435"/>
    </source>
</evidence>